<keyword evidence="2" id="KW-1185">Reference proteome</keyword>
<comment type="caution">
    <text evidence="1">The sequence shown here is derived from an EMBL/GenBank/DDBJ whole genome shotgun (WGS) entry which is preliminary data.</text>
</comment>
<reference evidence="1 2" key="1">
    <citation type="journal article" date="2019" name="Commun. Biol.">
        <title>The bagworm genome reveals a unique fibroin gene that provides high tensile strength.</title>
        <authorList>
            <person name="Kono N."/>
            <person name="Nakamura H."/>
            <person name="Ohtoshi R."/>
            <person name="Tomita M."/>
            <person name="Numata K."/>
            <person name="Arakawa K."/>
        </authorList>
    </citation>
    <scope>NUCLEOTIDE SEQUENCE [LARGE SCALE GENOMIC DNA]</scope>
</reference>
<name>A0A4C1YGM6_EUMVA</name>
<protein>
    <submittedName>
        <fullName evidence="1">Uncharacterized protein</fullName>
    </submittedName>
</protein>
<dbReference type="EMBL" id="BGZK01001175">
    <property type="protein sequence ID" value="GBP73495.1"/>
    <property type="molecule type" value="Genomic_DNA"/>
</dbReference>
<dbReference type="Proteomes" id="UP000299102">
    <property type="component" value="Unassembled WGS sequence"/>
</dbReference>
<organism evidence="1 2">
    <name type="scientific">Eumeta variegata</name>
    <name type="common">Bagworm moth</name>
    <name type="synonym">Eumeta japonica</name>
    <dbReference type="NCBI Taxonomy" id="151549"/>
    <lineage>
        <taxon>Eukaryota</taxon>
        <taxon>Metazoa</taxon>
        <taxon>Ecdysozoa</taxon>
        <taxon>Arthropoda</taxon>
        <taxon>Hexapoda</taxon>
        <taxon>Insecta</taxon>
        <taxon>Pterygota</taxon>
        <taxon>Neoptera</taxon>
        <taxon>Endopterygota</taxon>
        <taxon>Lepidoptera</taxon>
        <taxon>Glossata</taxon>
        <taxon>Ditrysia</taxon>
        <taxon>Tineoidea</taxon>
        <taxon>Psychidae</taxon>
        <taxon>Oiketicinae</taxon>
        <taxon>Eumeta</taxon>
    </lineage>
</organism>
<evidence type="ECO:0000313" key="2">
    <source>
        <dbReference type="Proteomes" id="UP000299102"/>
    </source>
</evidence>
<sequence length="104" mass="11589">MQKLCQKACGRRKAGLKCSVICTNCTGGTCDNSQNPFYDSDEEEETETVFEQTCDEIKNEEADNESNDPIADNTEEISVYDVSIVTKDLITPGISRTSKRRGLR</sequence>
<gene>
    <name evidence="1" type="ORF">EVAR_29388_1</name>
</gene>
<proteinExistence type="predicted"/>
<dbReference type="AlphaFoldDB" id="A0A4C1YGM6"/>
<evidence type="ECO:0000313" key="1">
    <source>
        <dbReference type="EMBL" id="GBP73495.1"/>
    </source>
</evidence>
<accession>A0A4C1YGM6</accession>
<dbReference type="OrthoDB" id="7468293at2759"/>